<sequence length="105" mass="12335">MERERIRDNDRGEKMREKERWLIKGMQLLLEVAVAAIIEWEIQGASKEEGKKKDGEKKKEKGRERENAREKEEKIALLENSRKLPVLYIQIGVVYSGGRRARSQI</sequence>
<keyword evidence="3" id="KW-1185">Reference proteome</keyword>
<evidence type="ECO:0000313" key="3">
    <source>
        <dbReference type="Proteomes" id="UP000607653"/>
    </source>
</evidence>
<proteinExistence type="predicted"/>
<comment type="caution">
    <text evidence="2">The sequence shown here is derived from an EMBL/GenBank/DDBJ whole genome shotgun (WGS) entry which is preliminary data.</text>
</comment>
<dbReference type="Proteomes" id="UP000607653">
    <property type="component" value="Unassembled WGS sequence"/>
</dbReference>
<reference evidence="2 3" key="1">
    <citation type="journal article" date="2020" name="Mol. Biol. Evol.">
        <title>Distinct Expression and Methylation Patterns for Genes with Different Fates following a Single Whole-Genome Duplication in Flowering Plants.</title>
        <authorList>
            <person name="Shi T."/>
            <person name="Rahmani R.S."/>
            <person name="Gugger P.F."/>
            <person name="Wang M."/>
            <person name="Li H."/>
            <person name="Zhang Y."/>
            <person name="Li Z."/>
            <person name="Wang Q."/>
            <person name="Van de Peer Y."/>
            <person name="Marchal K."/>
            <person name="Chen J."/>
        </authorList>
    </citation>
    <scope>NUCLEOTIDE SEQUENCE [LARGE SCALE GENOMIC DNA]</scope>
    <source>
        <tissue evidence="2">Leaf</tissue>
    </source>
</reference>
<name>A0A822Y7G2_NELNU</name>
<protein>
    <submittedName>
        <fullName evidence="2">Uncharacterized protein</fullName>
    </submittedName>
</protein>
<gene>
    <name evidence="2" type="ORF">HUJ06_031422</name>
</gene>
<evidence type="ECO:0000256" key="1">
    <source>
        <dbReference type="SAM" id="MobiDB-lite"/>
    </source>
</evidence>
<feature type="region of interest" description="Disordered" evidence="1">
    <location>
        <begin position="46"/>
        <end position="72"/>
    </location>
</feature>
<accession>A0A822Y7G2</accession>
<dbReference type="AlphaFoldDB" id="A0A822Y7G2"/>
<dbReference type="EMBL" id="DUZY01000002">
    <property type="protein sequence ID" value="DAD29954.1"/>
    <property type="molecule type" value="Genomic_DNA"/>
</dbReference>
<organism evidence="2 3">
    <name type="scientific">Nelumbo nucifera</name>
    <name type="common">Sacred lotus</name>
    <dbReference type="NCBI Taxonomy" id="4432"/>
    <lineage>
        <taxon>Eukaryota</taxon>
        <taxon>Viridiplantae</taxon>
        <taxon>Streptophyta</taxon>
        <taxon>Embryophyta</taxon>
        <taxon>Tracheophyta</taxon>
        <taxon>Spermatophyta</taxon>
        <taxon>Magnoliopsida</taxon>
        <taxon>Proteales</taxon>
        <taxon>Nelumbonaceae</taxon>
        <taxon>Nelumbo</taxon>
    </lineage>
</organism>
<evidence type="ECO:0000313" key="2">
    <source>
        <dbReference type="EMBL" id="DAD29954.1"/>
    </source>
</evidence>